<gene>
    <name evidence="1" type="ORF">DL89DRAFT_301798</name>
</gene>
<protein>
    <submittedName>
        <fullName evidence="1">Uncharacterized protein</fullName>
    </submittedName>
</protein>
<sequence length="144" mass="15512">MALNTYLCSMQGETLGGIAAADSKMHMKVIQRFHLVTPAMTALPRRLEALHVVFQALTEIFNASTGCHRLVYKLAAAGADVHRTTTTLYTTLANITSPLSHLEPYTATASPPPLPGLSLSLFSDTATWGSGPLIPKELSEGYKR</sequence>
<organism evidence="1 2">
    <name type="scientific">Linderina pennispora</name>
    <dbReference type="NCBI Taxonomy" id="61395"/>
    <lineage>
        <taxon>Eukaryota</taxon>
        <taxon>Fungi</taxon>
        <taxon>Fungi incertae sedis</taxon>
        <taxon>Zoopagomycota</taxon>
        <taxon>Kickxellomycotina</taxon>
        <taxon>Kickxellomycetes</taxon>
        <taxon>Kickxellales</taxon>
        <taxon>Kickxellaceae</taxon>
        <taxon>Linderina</taxon>
    </lineage>
</organism>
<dbReference type="RefSeq" id="XP_040742033.1">
    <property type="nucleotide sequence ID" value="XM_040890849.1"/>
</dbReference>
<accession>A0A1Y1W3V7</accession>
<dbReference type="AlphaFoldDB" id="A0A1Y1W3V7"/>
<evidence type="ECO:0000313" key="1">
    <source>
        <dbReference type="EMBL" id="ORX68219.1"/>
    </source>
</evidence>
<keyword evidence="2" id="KW-1185">Reference proteome</keyword>
<name>A0A1Y1W3V7_9FUNG</name>
<proteinExistence type="predicted"/>
<dbReference type="GeneID" id="63807497"/>
<comment type="caution">
    <text evidence="1">The sequence shown here is derived from an EMBL/GenBank/DDBJ whole genome shotgun (WGS) entry which is preliminary data.</text>
</comment>
<evidence type="ECO:0000313" key="2">
    <source>
        <dbReference type="Proteomes" id="UP000193922"/>
    </source>
</evidence>
<dbReference type="Proteomes" id="UP000193922">
    <property type="component" value="Unassembled WGS sequence"/>
</dbReference>
<dbReference type="EMBL" id="MCFD01000010">
    <property type="protein sequence ID" value="ORX68219.1"/>
    <property type="molecule type" value="Genomic_DNA"/>
</dbReference>
<reference evidence="1 2" key="1">
    <citation type="submission" date="2016-07" db="EMBL/GenBank/DDBJ databases">
        <title>Pervasive Adenine N6-methylation of Active Genes in Fungi.</title>
        <authorList>
            <consortium name="DOE Joint Genome Institute"/>
            <person name="Mondo S.J."/>
            <person name="Dannebaum R.O."/>
            <person name="Kuo R.C."/>
            <person name="Labutti K."/>
            <person name="Haridas S."/>
            <person name="Kuo A."/>
            <person name="Salamov A."/>
            <person name="Ahrendt S.R."/>
            <person name="Lipzen A."/>
            <person name="Sullivan W."/>
            <person name="Andreopoulos W.B."/>
            <person name="Clum A."/>
            <person name="Lindquist E."/>
            <person name="Daum C."/>
            <person name="Ramamoorthy G.K."/>
            <person name="Gryganskyi A."/>
            <person name="Culley D."/>
            <person name="Magnuson J.K."/>
            <person name="James T.Y."/>
            <person name="O'Malley M.A."/>
            <person name="Stajich J.E."/>
            <person name="Spatafora J.W."/>
            <person name="Visel A."/>
            <person name="Grigoriev I.V."/>
        </authorList>
    </citation>
    <scope>NUCLEOTIDE SEQUENCE [LARGE SCALE GENOMIC DNA]</scope>
    <source>
        <strain evidence="1 2">ATCC 12442</strain>
    </source>
</reference>